<protein>
    <submittedName>
        <fullName evidence="1">Uncharacterized protein</fullName>
    </submittedName>
</protein>
<proteinExistence type="predicted"/>
<name>A0A6J5P5W5_9CAUD</name>
<reference evidence="1" key="1">
    <citation type="submission" date="2020-04" db="EMBL/GenBank/DDBJ databases">
        <authorList>
            <person name="Chiriac C."/>
            <person name="Salcher M."/>
            <person name="Ghai R."/>
            <person name="Kavagutti S V."/>
        </authorList>
    </citation>
    <scope>NUCLEOTIDE SEQUENCE</scope>
</reference>
<sequence>MEYKSIFKTKDGEPAVCNSFDIMVALMTTLDAPRMGKIRDNAPTDEAKEKLSQIISERKNIIFDMYTIPLLVEIERLYMAHEPEKLEVFSKADAELDQLEKIAAN</sequence>
<dbReference type="EMBL" id="LR796765">
    <property type="protein sequence ID" value="CAB4164658.1"/>
    <property type="molecule type" value="Genomic_DNA"/>
</dbReference>
<evidence type="ECO:0000313" key="1">
    <source>
        <dbReference type="EMBL" id="CAB4164658.1"/>
    </source>
</evidence>
<gene>
    <name evidence="1" type="ORF">UFOVP826_65</name>
</gene>
<accession>A0A6J5P5W5</accession>
<organism evidence="1">
    <name type="scientific">uncultured Caudovirales phage</name>
    <dbReference type="NCBI Taxonomy" id="2100421"/>
    <lineage>
        <taxon>Viruses</taxon>
        <taxon>Duplodnaviria</taxon>
        <taxon>Heunggongvirae</taxon>
        <taxon>Uroviricota</taxon>
        <taxon>Caudoviricetes</taxon>
        <taxon>Peduoviridae</taxon>
        <taxon>Maltschvirus</taxon>
        <taxon>Maltschvirus maltsch</taxon>
    </lineage>
</organism>